<name>A0A7W5ZXN5_9SPHN</name>
<evidence type="ECO:0000313" key="1">
    <source>
        <dbReference type="EMBL" id="MBB3859680.1"/>
    </source>
</evidence>
<proteinExistence type="predicted"/>
<sequence length="53" mass="5208">MNCPATPAAQHSKVLIIGSGPAGCTAAVYAARFLAGHGDLGVAAEEVRCVALA</sequence>
<dbReference type="Proteomes" id="UP000562395">
    <property type="component" value="Unassembled WGS sequence"/>
</dbReference>
<reference evidence="1 2" key="1">
    <citation type="submission" date="2020-08" db="EMBL/GenBank/DDBJ databases">
        <title>Genomic Encyclopedia of Type Strains, Phase IV (KMG-IV): sequencing the most valuable type-strain genomes for metagenomic binning, comparative biology and taxonomic classification.</title>
        <authorList>
            <person name="Goeker M."/>
        </authorList>
    </citation>
    <scope>NUCLEOTIDE SEQUENCE [LARGE SCALE GENOMIC DNA]</scope>
    <source>
        <strain evidence="1 2">DSM 14552</strain>
    </source>
</reference>
<dbReference type="AlphaFoldDB" id="A0A7W5ZXN5"/>
<comment type="caution">
    <text evidence="1">The sequence shown here is derived from an EMBL/GenBank/DDBJ whole genome shotgun (WGS) entry which is preliminary data.</text>
</comment>
<dbReference type="RefSeq" id="WP_183611988.1">
    <property type="nucleotide sequence ID" value="NZ_JACICY010000001.1"/>
</dbReference>
<keyword evidence="2" id="KW-1185">Reference proteome</keyword>
<organism evidence="1 2">
    <name type="scientific">Novosphingobium hassiacum</name>
    <dbReference type="NCBI Taxonomy" id="173676"/>
    <lineage>
        <taxon>Bacteria</taxon>
        <taxon>Pseudomonadati</taxon>
        <taxon>Pseudomonadota</taxon>
        <taxon>Alphaproteobacteria</taxon>
        <taxon>Sphingomonadales</taxon>
        <taxon>Sphingomonadaceae</taxon>
        <taxon>Novosphingobium</taxon>
    </lineage>
</organism>
<dbReference type="InterPro" id="IPR036188">
    <property type="entry name" value="FAD/NAD-bd_sf"/>
</dbReference>
<gene>
    <name evidence="1" type="ORF">GGQ88_000920</name>
</gene>
<dbReference type="Gene3D" id="3.50.50.60">
    <property type="entry name" value="FAD/NAD(P)-binding domain"/>
    <property type="match status" value="1"/>
</dbReference>
<dbReference type="EMBL" id="JACICY010000001">
    <property type="protein sequence ID" value="MBB3859680.1"/>
    <property type="molecule type" value="Genomic_DNA"/>
</dbReference>
<evidence type="ECO:0000313" key="2">
    <source>
        <dbReference type="Proteomes" id="UP000562395"/>
    </source>
</evidence>
<protein>
    <submittedName>
        <fullName evidence="1">Alkyl hydroperoxide reductase subunit AhpF</fullName>
    </submittedName>
</protein>
<accession>A0A7W5ZXN5</accession>
<dbReference type="SUPFAM" id="SSF51905">
    <property type="entry name" value="FAD/NAD(P)-binding domain"/>
    <property type="match status" value="1"/>
</dbReference>